<dbReference type="HOGENOM" id="CLU_2841427_0_0_4"/>
<name>E1TF60_BURSG</name>
<evidence type="ECO:0000313" key="2">
    <source>
        <dbReference type="EMBL" id="ADN60290.1"/>
    </source>
</evidence>
<sequence length="65" mass="6958">MKAQWKDCKPDAFENPCKLAHSLPLCLRTAGDTINDQIDADGGSVAARSSGSNQNIPAAKEENKE</sequence>
<dbReference type="EMBL" id="CP002218">
    <property type="protein sequence ID" value="ADN60290.1"/>
    <property type="molecule type" value="Genomic_DNA"/>
</dbReference>
<dbReference type="KEGG" id="bgf:BC1003_4356"/>
<proteinExistence type="predicted"/>
<reference evidence="2" key="1">
    <citation type="submission" date="2010-09" db="EMBL/GenBank/DDBJ databases">
        <title>Complete sequence of chromosome2 of Burkholderia sp. CCGE1003.</title>
        <authorList>
            <consortium name="US DOE Joint Genome Institute"/>
            <person name="Lucas S."/>
            <person name="Copeland A."/>
            <person name="Lapidus A."/>
            <person name="Cheng J.-F."/>
            <person name="Bruce D."/>
            <person name="Goodwin L."/>
            <person name="Pitluck S."/>
            <person name="Daligault H."/>
            <person name="Davenport K."/>
            <person name="Detter J.C."/>
            <person name="Han C."/>
            <person name="Tapia R."/>
            <person name="Land M."/>
            <person name="Hauser L."/>
            <person name="Jeffries C."/>
            <person name="Kyrpides N."/>
            <person name="Ivanova N."/>
            <person name="Ovchinnikova G."/>
            <person name="Martinez-Romero E."/>
            <person name="Rogel M.A."/>
            <person name="Auchtung J."/>
            <person name="Tiedje J.M."/>
            <person name="Woyke T."/>
        </authorList>
    </citation>
    <scope>NUCLEOTIDE SEQUENCE</scope>
    <source>
        <strain evidence="2">CCGE1003</strain>
    </source>
</reference>
<protein>
    <submittedName>
        <fullName evidence="2">Uncharacterized protein</fullName>
    </submittedName>
</protein>
<accession>E1TF60</accession>
<feature type="compositionally biased region" description="Polar residues" evidence="1">
    <location>
        <begin position="47"/>
        <end position="56"/>
    </location>
</feature>
<dbReference type="STRING" id="640512.BC1003_4356"/>
<organism evidence="2">
    <name type="scientific">Burkholderia sp. (strain CCGE1003)</name>
    <dbReference type="NCBI Taxonomy" id="640512"/>
    <lineage>
        <taxon>Bacteria</taxon>
        <taxon>Pseudomonadati</taxon>
        <taxon>Pseudomonadota</taxon>
        <taxon>Betaproteobacteria</taxon>
        <taxon>Burkholderiales</taxon>
        <taxon>Burkholderiaceae</taxon>
        <taxon>Burkholderia</taxon>
    </lineage>
</organism>
<dbReference type="AlphaFoldDB" id="E1TF60"/>
<feature type="region of interest" description="Disordered" evidence="1">
    <location>
        <begin position="41"/>
        <end position="65"/>
    </location>
</feature>
<evidence type="ECO:0000256" key="1">
    <source>
        <dbReference type="SAM" id="MobiDB-lite"/>
    </source>
</evidence>
<gene>
    <name evidence="2" type="ordered locus">BC1003_4356</name>
</gene>